<name>A0AAE0XEQ0_9GAST</name>
<dbReference type="EMBL" id="JAWDGP010008070">
    <property type="protein sequence ID" value="KAK3691944.1"/>
    <property type="molecule type" value="Genomic_DNA"/>
</dbReference>
<dbReference type="Proteomes" id="UP001283361">
    <property type="component" value="Unassembled WGS sequence"/>
</dbReference>
<gene>
    <name evidence="1" type="ORF">RRG08_021869</name>
</gene>
<evidence type="ECO:0000313" key="1">
    <source>
        <dbReference type="EMBL" id="KAK3691944.1"/>
    </source>
</evidence>
<sequence length="100" mass="11385">MFVLNPEILIMQEAENEPLPSHTYSDLSRAHPLQEAHAKCYLAGNARFSTYGHLPLESHMEFIDNSQVEFSQVEPSVGEPLEPCWEKSVGRSKHNYELCP</sequence>
<protein>
    <submittedName>
        <fullName evidence="1">Uncharacterized protein</fullName>
    </submittedName>
</protein>
<organism evidence="1 2">
    <name type="scientific">Elysia crispata</name>
    <name type="common">lettuce slug</name>
    <dbReference type="NCBI Taxonomy" id="231223"/>
    <lineage>
        <taxon>Eukaryota</taxon>
        <taxon>Metazoa</taxon>
        <taxon>Spiralia</taxon>
        <taxon>Lophotrochozoa</taxon>
        <taxon>Mollusca</taxon>
        <taxon>Gastropoda</taxon>
        <taxon>Heterobranchia</taxon>
        <taxon>Euthyneura</taxon>
        <taxon>Panpulmonata</taxon>
        <taxon>Sacoglossa</taxon>
        <taxon>Placobranchoidea</taxon>
        <taxon>Plakobranchidae</taxon>
        <taxon>Elysia</taxon>
    </lineage>
</organism>
<comment type="caution">
    <text evidence="1">The sequence shown here is derived from an EMBL/GenBank/DDBJ whole genome shotgun (WGS) entry which is preliminary data.</text>
</comment>
<proteinExistence type="predicted"/>
<evidence type="ECO:0000313" key="2">
    <source>
        <dbReference type="Proteomes" id="UP001283361"/>
    </source>
</evidence>
<dbReference type="AlphaFoldDB" id="A0AAE0XEQ0"/>
<accession>A0AAE0XEQ0</accession>
<keyword evidence="2" id="KW-1185">Reference proteome</keyword>
<reference evidence="1" key="1">
    <citation type="journal article" date="2023" name="G3 (Bethesda)">
        <title>A reference genome for the long-term kleptoplast-retaining sea slug Elysia crispata morphotype clarki.</title>
        <authorList>
            <person name="Eastman K.E."/>
            <person name="Pendleton A.L."/>
            <person name="Shaikh M.A."/>
            <person name="Suttiyut T."/>
            <person name="Ogas R."/>
            <person name="Tomko P."/>
            <person name="Gavelis G."/>
            <person name="Widhalm J.R."/>
            <person name="Wisecaver J.H."/>
        </authorList>
    </citation>
    <scope>NUCLEOTIDE SEQUENCE</scope>
    <source>
        <strain evidence="1">ECLA1</strain>
    </source>
</reference>